<evidence type="ECO:0008006" key="4">
    <source>
        <dbReference type="Google" id="ProtNLM"/>
    </source>
</evidence>
<protein>
    <recommendedName>
        <fullName evidence="4">Adhesin</fullName>
    </recommendedName>
</protein>
<name>A0A1W1GZH0_9GAMM</name>
<proteinExistence type="predicted"/>
<dbReference type="AlphaFoldDB" id="A0A1W1GZH0"/>
<feature type="chain" id="PRO_5010732634" description="Adhesin" evidence="1">
    <location>
        <begin position="24"/>
        <end position="153"/>
    </location>
</feature>
<evidence type="ECO:0000313" key="2">
    <source>
        <dbReference type="EMBL" id="SLM24631.1"/>
    </source>
</evidence>
<evidence type="ECO:0000313" key="3">
    <source>
        <dbReference type="Proteomes" id="UP000191133"/>
    </source>
</evidence>
<sequence>MIRPIILLLTASLAACASHPADAVQCPEATITYVGSETVDAVVLGRFQITTEGSQALRLPLASVDRQAHAHAVSTDIRDEHGLAWRPFSVVLEELKPPAADLVVARGEIETFLYDGKGAFLPGAVQKGQELSILVRDLQGCAHRSMPFAPEPR</sequence>
<evidence type="ECO:0000256" key="1">
    <source>
        <dbReference type="SAM" id="SignalP"/>
    </source>
</evidence>
<dbReference type="Proteomes" id="UP000191133">
    <property type="component" value="Unassembled WGS sequence"/>
</dbReference>
<dbReference type="RefSeq" id="WP_025877459.1">
    <property type="nucleotide sequence ID" value="NZ_CBXW010000015.1"/>
</dbReference>
<dbReference type="EMBL" id="FWEU01000003">
    <property type="protein sequence ID" value="SLM24631.1"/>
    <property type="molecule type" value="Genomic_DNA"/>
</dbReference>
<dbReference type="PROSITE" id="PS51257">
    <property type="entry name" value="PROKAR_LIPOPROTEIN"/>
    <property type="match status" value="1"/>
</dbReference>
<reference evidence="3" key="1">
    <citation type="submission" date="2016-10" db="EMBL/GenBank/DDBJ databases">
        <authorList>
            <person name="Varghese N."/>
        </authorList>
    </citation>
    <scope>NUCLEOTIDE SEQUENCE [LARGE SCALE GENOMIC DNA]</scope>
    <source>
        <strain evidence="3">92MFCol6.1</strain>
    </source>
</reference>
<keyword evidence="1" id="KW-0732">Signal</keyword>
<feature type="signal peptide" evidence="1">
    <location>
        <begin position="1"/>
        <end position="23"/>
    </location>
</feature>
<gene>
    <name evidence="2" type="ORF">SAMN04488690_2354</name>
</gene>
<organism evidence="2 3">
    <name type="scientific">Stenotrophomonas indicatrix</name>
    <dbReference type="NCBI Taxonomy" id="2045451"/>
    <lineage>
        <taxon>Bacteria</taxon>
        <taxon>Pseudomonadati</taxon>
        <taxon>Pseudomonadota</taxon>
        <taxon>Gammaproteobacteria</taxon>
        <taxon>Lysobacterales</taxon>
        <taxon>Lysobacteraceae</taxon>
        <taxon>Stenotrophomonas</taxon>
    </lineage>
</organism>
<accession>A0A1W1GZH0</accession>